<feature type="transmembrane region" description="Helical" evidence="1">
    <location>
        <begin position="56"/>
        <end position="75"/>
    </location>
</feature>
<name>A0A075I0B9_9ARCH</name>
<protein>
    <submittedName>
        <fullName evidence="2">Uncharacterized protein</fullName>
    </submittedName>
</protein>
<sequence length="97" mass="10682">MLIDKKIMASGILMIGVGIIITSYLNFTTPIGEAGMTEDEVLDFLMAERENADYKTLSGILIGIGFLLLLISFGARRKRGTGAKKTEKNLQHKISMF</sequence>
<dbReference type="AlphaFoldDB" id="A0A075I0B9"/>
<evidence type="ECO:0000256" key="1">
    <source>
        <dbReference type="SAM" id="Phobius"/>
    </source>
</evidence>
<feature type="transmembrane region" description="Helical" evidence="1">
    <location>
        <begin position="7"/>
        <end position="27"/>
    </location>
</feature>
<keyword evidence="1" id="KW-1133">Transmembrane helix</keyword>
<proteinExistence type="predicted"/>
<keyword evidence="1" id="KW-0812">Transmembrane</keyword>
<keyword evidence="1" id="KW-0472">Membrane</keyword>
<dbReference type="EMBL" id="KF901186">
    <property type="protein sequence ID" value="AIF21250.1"/>
    <property type="molecule type" value="Genomic_DNA"/>
</dbReference>
<reference evidence="2" key="1">
    <citation type="journal article" date="2014" name="Genome Biol. Evol.">
        <title>Pangenome evidence for extensive interdomain horizontal transfer affecting lineage core and shell genes in uncultured planktonic thaumarchaeota and euryarchaeota.</title>
        <authorList>
            <person name="Deschamps P."/>
            <person name="Zivanovic Y."/>
            <person name="Moreira D."/>
            <person name="Rodriguez-Valera F."/>
            <person name="Lopez-Garcia P."/>
        </authorList>
    </citation>
    <scope>NUCLEOTIDE SEQUENCE</scope>
</reference>
<organism evidence="2">
    <name type="scientific">uncultured marine thaumarchaeote KM3_99_A02</name>
    <dbReference type="NCBI Taxonomy" id="1456353"/>
    <lineage>
        <taxon>Archaea</taxon>
        <taxon>Nitrososphaerota</taxon>
        <taxon>environmental samples</taxon>
    </lineage>
</organism>
<accession>A0A075I0B9</accession>
<evidence type="ECO:0000313" key="2">
    <source>
        <dbReference type="EMBL" id="AIF21250.1"/>
    </source>
</evidence>